<organism evidence="1">
    <name type="scientific">Salix viminalis</name>
    <name type="common">Common osier</name>
    <name type="synonym">Basket willow</name>
    <dbReference type="NCBI Taxonomy" id="40686"/>
    <lineage>
        <taxon>Eukaryota</taxon>
        <taxon>Viridiplantae</taxon>
        <taxon>Streptophyta</taxon>
        <taxon>Embryophyta</taxon>
        <taxon>Tracheophyta</taxon>
        <taxon>Spermatophyta</taxon>
        <taxon>Magnoliopsida</taxon>
        <taxon>eudicotyledons</taxon>
        <taxon>Gunneridae</taxon>
        <taxon>Pentapetalae</taxon>
        <taxon>rosids</taxon>
        <taxon>fabids</taxon>
        <taxon>Malpighiales</taxon>
        <taxon>Salicaceae</taxon>
        <taxon>Saliceae</taxon>
        <taxon>Salix</taxon>
    </lineage>
</organism>
<proteinExistence type="predicted"/>
<gene>
    <name evidence="1" type="ORF">SVIM_LOCUS151563</name>
</gene>
<sequence>MTSDLYFELHCRILLNQSLKLFHQMVFWHELLCHGWFRRKHLACIVLEEFLQMIRDWERQYQPLRLYSRKELLVIEWMLWLLRKKSVRP</sequence>
<protein>
    <submittedName>
        <fullName evidence="1">Uncharacterized protein</fullName>
    </submittedName>
</protein>
<reference evidence="1" key="1">
    <citation type="submission" date="2019-03" db="EMBL/GenBank/DDBJ databases">
        <authorList>
            <person name="Mank J."/>
            <person name="Almeida P."/>
        </authorList>
    </citation>
    <scope>NUCLEOTIDE SEQUENCE</scope>
    <source>
        <strain evidence="1">78183</strain>
    </source>
</reference>
<evidence type="ECO:0000313" key="1">
    <source>
        <dbReference type="EMBL" id="VFU33313.1"/>
    </source>
</evidence>
<accession>A0A6N2KYD3</accession>
<dbReference type="AlphaFoldDB" id="A0A6N2KYD3"/>
<dbReference type="EMBL" id="CAADRP010000890">
    <property type="protein sequence ID" value="VFU33313.1"/>
    <property type="molecule type" value="Genomic_DNA"/>
</dbReference>
<name>A0A6N2KYD3_SALVM</name>